<dbReference type="RefSeq" id="WP_434029461.1">
    <property type="nucleotide sequence ID" value="NZ_BNBA01000018.1"/>
</dbReference>
<reference evidence="2" key="1">
    <citation type="journal article" date="2014" name="Int. J. Syst. Evol. Microbiol.">
        <title>Complete genome sequence of Corynebacterium casei LMG S-19264T (=DSM 44701T), isolated from a smear-ripened cheese.</title>
        <authorList>
            <consortium name="US DOE Joint Genome Institute (JGI-PGF)"/>
            <person name="Walter F."/>
            <person name="Albersmeier A."/>
            <person name="Kalinowski J."/>
            <person name="Ruckert C."/>
        </authorList>
    </citation>
    <scope>NUCLEOTIDE SEQUENCE</scope>
    <source>
        <strain evidence="2">JCM 13306</strain>
    </source>
</reference>
<evidence type="ECO:0000256" key="1">
    <source>
        <dbReference type="SAM" id="MobiDB-lite"/>
    </source>
</evidence>
<comment type="caution">
    <text evidence="2">The sequence shown here is derived from an EMBL/GenBank/DDBJ whole genome shotgun (WGS) entry which is preliminary data.</text>
</comment>
<proteinExistence type="predicted"/>
<sequence>MKVQMQGQGVRFRIDEAELAALLVGTEAVNRTVLPGAGEFVQSLVLGARSAPALDCGAGHWRLSLPRADVEAYVARLPCRDGLEYQVQGLALAFEVDVRDSTRKRLPRQAPATGRAGRGGGASAPSRP</sequence>
<name>A0A919KI75_9XANT</name>
<evidence type="ECO:0000313" key="2">
    <source>
        <dbReference type="EMBL" id="GHH55623.1"/>
    </source>
</evidence>
<protein>
    <submittedName>
        <fullName evidence="2">Uncharacterized protein</fullName>
    </submittedName>
</protein>
<feature type="region of interest" description="Disordered" evidence="1">
    <location>
        <begin position="100"/>
        <end position="128"/>
    </location>
</feature>
<gene>
    <name evidence="2" type="ORF">GCM10009090_24200</name>
</gene>
<evidence type="ECO:0000313" key="3">
    <source>
        <dbReference type="Proteomes" id="UP000623958"/>
    </source>
</evidence>
<keyword evidence="3" id="KW-1185">Reference proteome</keyword>
<dbReference type="Proteomes" id="UP000623958">
    <property type="component" value="Unassembled WGS sequence"/>
</dbReference>
<accession>A0A919KI75</accession>
<organism evidence="2 3">
    <name type="scientific">Xanthomonas boreopolis</name>
    <dbReference type="NCBI Taxonomy" id="86183"/>
    <lineage>
        <taxon>Bacteria</taxon>
        <taxon>Pseudomonadati</taxon>
        <taxon>Pseudomonadota</taxon>
        <taxon>Gammaproteobacteria</taxon>
        <taxon>Lysobacterales</taxon>
        <taxon>Lysobacteraceae</taxon>
        <taxon>Xanthomonas</taxon>
    </lineage>
</organism>
<dbReference type="EMBL" id="BNBA01000018">
    <property type="protein sequence ID" value="GHH55623.1"/>
    <property type="molecule type" value="Genomic_DNA"/>
</dbReference>
<dbReference type="AlphaFoldDB" id="A0A919KI75"/>
<reference evidence="2" key="2">
    <citation type="submission" date="2020-09" db="EMBL/GenBank/DDBJ databases">
        <authorList>
            <person name="Sun Q."/>
            <person name="Ohkuma M."/>
        </authorList>
    </citation>
    <scope>NUCLEOTIDE SEQUENCE</scope>
    <source>
        <strain evidence="2">JCM 13306</strain>
    </source>
</reference>